<sequence>MESIGFLQAFANSNELIYPKVNTSTTTQYISIGNLFEINNRVYVLSCNHCIKHTMKQNFIINDKNFQCTLKFFSDELELALLEIHNLNTKYTLLTIADLEMEVNTKVKNVLINTLDIEDYLEHKPAKQITIECSKYRTEYKKLESLNMPELPVITMEINNDIKIDMHGISGSLVYYDNKIIGIVSKNIDNKLSVIPGRNIYRFLTEIIKTNEFNGLCTIIGDISIVNFETDEGKSVNGLQVDDTLNINYNDFEYKEKNTKCLNLKTNDVIFKIDSKNITDNGYIFDDKLQSYIDYRTFISLNYICGDEISLRIMRCTDIKNNDYKEKSIVLRARPLNSLKYIPLISKNNIFEYHGLVFGEISENIINDYIDVGIHLGYSLKDYYINKPYRNDQIQIVVLLDIDKNIHKYLIDKINLNGLPLLHIKDKEYGIPIIKKINKHKITSLEKMKNILSKQPKNIIYLDIDDIKKIKIQIENNQIIDIQ</sequence>
<keyword evidence="1" id="KW-0378">Hydrolase</keyword>
<protein>
    <submittedName>
        <fullName evidence="2">Uncharacterized protein</fullName>
    </submittedName>
</protein>
<organism evidence="2">
    <name type="scientific">Klosneuvirus KNV1</name>
    <dbReference type="NCBI Taxonomy" id="1977640"/>
    <lineage>
        <taxon>Viruses</taxon>
        <taxon>Varidnaviria</taxon>
        <taxon>Bamfordvirae</taxon>
        <taxon>Nucleocytoviricota</taxon>
        <taxon>Megaviricetes</taxon>
        <taxon>Imitervirales</taxon>
        <taxon>Mimiviridae</taxon>
        <taxon>Klosneuvirinae</taxon>
        <taxon>Klosneuvirus</taxon>
    </lineage>
</organism>
<evidence type="ECO:0000313" key="2">
    <source>
        <dbReference type="EMBL" id="ARF11751.1"/>
    </source>
</evidence>
<dbReference type="PANTHER" id="PTHR45980">
    <property type="match status" value="1"/>
</dbReference>
<evidence type="ECO:0000256" key="1">
    <source>
        <dbReference type="ARBA" id="ARBA00022801"/>
    </source>
</evidence>
<reference evidence="2" key="1">
    <citation type="journal article" date="2017" name="Science">
        <title>Giant viruses with an expanded complement of translation system components.</title>
        <authorList>
            <person name="Schulz F."/>
            <person name="Yutin N."/>
            <person name="Ivanova N.N."/>
            <person name="Ortega D.R."/>
            <person name="Lee T.K."/>
            <person name="Vierheilig J."/>
            <person name="Daims H."/>
            <person name="Horn M."/>
            <person name="Wagner M."/>
            <person name="Jensen G.J."/>
            <person name="Kyrpides N.C."/>
            <person name="Koonin E.V."/>
            <person name="Woyke T."/>
        </authorList>
    </citation>
    <scope>NUCLEOTIDE SEQUENCE</scope>
    <source>
        <strain evidence="2">KNV1</strain>
    </source>
</reference>
<dbReference type="EMBL" id="KY684109">
    <property type="protein sequence ID" value="ARF11751.1"/>
    <property type="molecule type" value="Genomic_DNA"/>
</dbReference>
<name>A0A1V0SJB2_9VIRU</name>
<proteinExistence type="predicted"/>
<dbReference type="GO" id="GO:0004252">
    <property type="term" value="F:serine-type endopeptidase activity"/>
    <property type="evidence" value="ECO:0007669"/>
    <property type="project" value="TreeGrafter"/>
</dbReference>
<gene>
    <name evidence="2" type="ORF">Klosneuvirus_2_187</name>
</gene>
<dbReference type="PANTHER" id="PTHR45980:SF9">
    <property type="entry name" value="PROTEASE DO-LIKE 10, MITOCHONDRIAL-RELATED"/>
    <property type="match status" value="1"/>
</dbReference>
<dbReference type="SUPFAM" id="SSF50494">
    <property type="entry name" value="Trypsin-like serine proteases"/>
    <property type="match status" value="1"/>
</dbReference>
<accession>A0A1V0SJB2</accession>
<dbReference type="InterPro" id="IPR009003">
    <property type="entry name" value="Peptidase_S1_PA"/>
</dbReference>